<accession>A0A955I0D9</accession>
<dbReference type="EMBL" id="JAGQLN010000001">
    <property type="protein sequence ID" value="MCA9376365.1"/>
    <property type="molecule type" value="Genomic_DNA"/>
</dbReference>
<dbReference type="AlphaFoldDB" id="A0A955I0D9"/>
<evidence type="ECO:0000313" key="1">
    <source>
        <dbReference type="EMBL" id="MCA9376365.1"/>
    </source>
</evidence>
<name>A0A955I0D9_9BACT</name>
<organism evidence="1 2">
    <name type="scientific">Candidatus Dojkabacteria bacterium</name>
    <dbReference type="NCBI Taxonomy" id="2099670"/>
    <lineage>
        <taxon>Bacteria</taxon>
        <taxon>Candidatus Dojkabacteria</taxon>
    </lineage>
</organism>
<evidence type="ECO:0000313" key="2">
    <source>
        <dbReference type="Proteomes" id="UP000741282"/>
    </source>
</evidence>
<dbReference type="Proteomes" id="UP000741282">
    <property type="component" value="Unassembled WGS sequence"/>
</dbReference>
<proteinExistence type="predicted"/>
<protein>
    <submittedName>
        <fullName evidence="1">Uncharacterized protein</fullName>
    </submittedName>
</protein>
<sequence length="99" mass="11413">MQQSCKKLEKTGNGTKLLSVQPSPLSPDILILLVESVVFNLLDVSLRKSFSKKSNKYPNDYWKPSDTYRLRENSRNHFYVTDVYFANTSILEGNLPTKR</sequence>
<gene>
    <name evidence="1" type="ORF">KC685_00405</name>
</gene>
<comment type="caution">
    <text evidence="1">The sequence shown here is derived from an EMBL/GenBank/DDBJ whole genome shotgun (WGS) entry which is preliminary data.</text>
</comment>
<reference evidence="1" key="2">
    <citation type="journal article" date="2021" name="Microbiome">
        <title>Successional dynamics and alternative stable states in a saline activated sludge microbial community over 9 years.</title>
        <authorList>
            <person name="Wang Y."/>
            <person name="Ye J."/>
            <person name="Ju F."/>
            <person name="Liu L."/>
            <person name="Boyd J.A."/>
            <person name="Deng Y."/>
            <person name="Parks D.H."/>
            <person name="Jiang X."/>
            <person name="Yin X."/>
            <person name="Woodcroft B.J."/>
            <person name="Tyson G.W."/>
            <person name="Hugenholtz P."/>
            <person name="Polz M.F."/>
            <person name="Zhang T."/>
        </authorList>
    </citation>
    <scope>NUCLEOTIDE SEQUENCE</scope>
    <source>
        <strain evidence="1">HKST-UBA17</strain>
    </source>
</reference>
<reference evidence="1" key="1">
    <citation type="submission" date="2020-04" db="EMBL/GenBank/DDBJ databases">
        <authorList>
            <person name="Zhang T."/>
        </authorList>
    </citation>
    <scope>NUCLEOTIDE SEQUENCE</scope>
    <source>
        <strain evidence="1">HKST-UBA17</strain>
    </source>
</reference>